<dbReference type="InterPro" id="IPR013740">
    <property type="entry name" value="Redoxin"/>
</dbReference>
<evidence type="ECO:0000259" key="3">
    <source>
        <dbReference type="PROSITE" id="PS51352"/>
    </source>
</evidence>
<dbReference type="SUPFAM" id="SSF52833">
    <property type="entry name" value="Thioredoxin-like"/>
    <property type="match status" value="1"/>
</dbReference>
<keyword evidence="2" id="KW-0732">Signal</keyword>
<dbReference type="InterPro" id="IPR036249">
    <property type="entry name" value="Thioredoxin-like_sf"/>
</dbReference>
<evidence type="ECO:0000256" key="2">
    <source>
        <dbReference type="SAM" id="SignalP"/>
    </source>
</evidence>
<organism evidence="4 5">
    <name type="scientific">Sphingobacterium athyrii</name>
    <dbReference type="NCBI Taxonomy" id="2152717"/>
    <lineage>
        <taxon>Bacteria</taxon>
        <taxon>Pseudomonadati</taxon>
        <taxon>Bacteroidota</taxon>
        <taxon>Sphingobacteriia</taxon>
        <taxon>Sphingobacteriales</taxon>
        <taxon>Sphingobacteriaceae</taxon>
        <taxon>Sphingobacterium</taxon>
    </lineage>
</organism>
<dbReference type="OrthoDB" id="9815205at2"/>
<dbReference type="GO" id="GO:0016491">
    <property type="term" value="F:oxidoreductase activity"/>
    <property type="evidence" value="ECO:0007669"/>
    <property type="project" value="InterPro"/>
</dbReference>
<evidence type="ECO:0000313" key="4">
    <source>
        <dbReference type="EMBL" id="PUV24490.1"/>
    </source>
</evidence>
<dbReference type="InterPro" id="IPR050553">
    <property type="entry name" value="Thioredoxin_ResA/DsbE_sf"/>
</dbReference>
<dbReference type="Pfam" id="PF08534">
    <property type="entry name" value="Redoxin"/>
    <property type="match status" value="1"/>
</dbReference>
<accession>A0A363NUS1</accession>
<dbReference type="EMBL" id="QCXX01000003">
    <property type="protein sequence ID" value="PUV24490.1"/>
    <property type="molecule type" value="Genomic_DNA"/>
</dbReference>
<feature type="region of interest" description="Disordered" evidence="1">
    <location>
        <begin position="31"/>
        <end position="53"/>
    </location>
</feature>
<evidence type="ECO:0000313" key="5">
    <source>
        <dbReference type="Proteomes" id="UP000250831"/>
    </source>
</evidence>
<gene>
    <name evidence="4" type="ORF">DCO56_14195</name>
</gene>
<feature type="signal peptide" evidence="2">
    <location>
        <begin position="1"/>
        <end position="27"/>
    </location>
</feature>
<keyword evidence="5" id="KW-1185">Reference proteome</keyword>
<dbReference type="PANTHER" id="PTHR42852:SF17">
    <property type="entry name" value="THIOREDOXIN-LIKE PROTEIN HI_1115"/>
    <property type="match status" value="1"/>
</dbReference>
<evidence type="ECO:0000256" key="1">
    <source>
        <dbReference type="SAM" id="MobiDB-lite"/>
    </source>
</evidence>
<reference evidence="4 5" key="1">
    <citation type="submission" date="2018-04" db="EMBL/GenBank/DDBJ databases">
        <title>Sphingobacterium sp. M46 Genome.</title>
        <authorList>
            <person name="Cheng J."/>
            <person name="Li Y."/>
        </authorList>
    </citation>
    <scope>NUCLEOTIDE SEQUENCE [LARGE SCALE GENOMIC DNA]</scope>
    <source>
        <strain evidence="4 5">M46</strain>
    </source>
</reference>
<dbReference type="AlphaFoldDB" id="A0A363NUS1"/>
<comment type="caution">
    <text evidence="4">The sequence shown here is derived from an EMBL/GenBank/DDBJ whole genome shotgun (WGS) entry which is preliminary data.</text>
</comment>
<protein>
    <submittedName>
        <fullName evidence="4">Thioredoxin</fullName>
    </submittedName>
</protein>
<dbReference type="Gene3D" id="3.40.30.10">
    <property type="entry name" value="Glutaredoxin"/>
    <property type="match status" value="1"/>
</dbReference>
<dbReference type="PROSITE" id="PS51257">
    <property type="entry name" value="PROKAR_LIPOPROTEIN"/>
    <property type="match status" value="1"/>
</dbReference>
<dbReference type="RefSeq" id="WP_108634416.1">
    <property type="nucleotide sequence ID" value="NZ_QCXX01000003.1"/>
</dbReference>
<proteinExistence type="predicted"/>
<dbReference type="PANTHER" id="PTHR42852">
    <property type="entry name" value="THIOL:DISULFIDE INTERCHANGE PROTEIN DSBE"/>
    <property type="match status" value="1"/>
</dbReference>
<dbReference type="CDD" id="cd02966">
    <property type="entry name" value="TlpA_like_family"/>
    <property type="match status" value="1"/>
</dbReference>
<sequence length="189" mass="21078">MKIQTNIRARIVSTFVMVVCFSFVACSQQGKENQSGSTSEAEERVSENAETSTSDVVFTNENGDAVSLQSLKGKVVFINFWATWCPPCIHEMPSISQLKERYKGNSNIIFLMVDVDGKMEKSKAFMKKNNYDLQVYIPKSSIPTNFLGRAIPATVILDKNGDMITRLEGGRDYSSPEITQALDELIESN</sequence>
<feature type="chain" id="PRO_5017083745" evidence="2">
    <location>
        <begin position="28"/>
        <end position="189"/>
    </location>
</feature>
<feature type="domain" description="Thioredoxin" evidence="3">
    <location>
        <begin position="47"/>
        <end position="187"/>
    </location>
</feature>
<dbReference type="Proteomes" id="UP000250831">
    <property type="component" value="Unassembled WGS sequence"/>
</dbReference>
<name>A0A363NUS1_9SPHI</name>
<dbReference type="InterPro" id="IPR013766">
    <property type="entry name" value="Thioredoxin_domain"/>
</dbReference>
<dbReference type="PROSITE" id="PS51352">
    <property type="entry name" value="THIOREDOXIN_2"/>
    <property type="match status" value="1"/>
</dbReference>